<reference evidence="2" key="1">
    <citation type="journal article" date="2009" name="Environ. Microbiol.">
        <title>The genome of Polaromonas naphthalenivorans strain CJ2, isolated from coal tar-contaminated sediment, reveals physiological and metabolic versatility and evolution through extensive horizontal gene transfer.</title>
        <authorList>
            <person name="Yagi J.M."/>
            <person name="Sims D."/>
            <person name="Brettin T."/>
            <person name="Bruce D."/>
            <person name="Madsen E.L."/>
        </authorList>
    </citation>
    <scope>NUCLEOTIDE SEQUENCE [LARGE SCALE GENOMIC DNA]</scope>
    <source>
        <strain evidence="2">CJ2</strain>
    </source>
</reference>
<evidence type="ECO:0000313" key="1">
    <source>
        <dbReference type="EMBL" id="ABM36286.1"/>
    </source>
</evidence>
<organism evidence="1 2">
    <name type="scientific">Polaromonas naphthalenivorans (strain CJ2)</name>
    <dbReference type="NCBI Taxonomy" id="365044"/>
    <lineage>
        <taxon>Bacteria</taxon>
        <taxon>Pseudomonadati</taxon>
        <taxon>Pseudomonadota</taxon>
        <taxon>Betaproteobacteria</taxon>
        <taxon>Burkholderiales</taxon>
        <taxon>Comamonadaceae</taxon>
        <taxon>Polaromonas</taxon>
    </lineage>
</organism>
<name>A1VKV8_POLNA</name>
<accession>A1VKV8</accession>
<gene>
    <name evidence="1" type="ordered locus">Pnap_0969</name>
</gene>
<protein>
    <submittedName>
        <fullName evidence="1">Uncharacterized protein</fullName>
    </submittedName>
</protein>
<dbReference type="KEGG" id="pna:Pnap_0969"/>
<dbReference type="Proteomes" id="UP000000644">
    <property type="component" value="Chromosome"/>
</dbReference>
<dbReference type="EMBL" id="CP000529">
    <property type="protein sequence ID" value="ABM36286.1"/>
    <property type="molecule type" value="Genomic_DNA"/>
</dbReference>
<evidence type="ECO:0000313" key="2">
    <source>
        <dbReference type="Proteomes" id="UP000000644"/>
    </source>
</evidence>
<dbReference type="AlphaFoldDB" id="A1VKV8"/>
<proteinExistence type="predicted"/>
<dbReference type="HOGENOM" id="CLU_976112_0_0_4"/>
<dbReference type="STRING" id="365044.Pnap_0969"/>
<keyword evidence="2" id="KW-1185">Reference proteome</keyword>
<sequence>MPQLVRPRSSDEKPDPRLACWDSFIRGCTGVLMPNFSDGLEATANASMDAIDRLSDFSSLAHHGCLTLAQCAALLVLAKFTQEGTTTITGELTQAQKAYVDYLRIAGLDLAAGKLDTIRHPHTFLPLSQYKRLLSAGMYGADGLDAPVPDMNWLLDLDDCVRWYATHGIQLNRESLENLADLARKEKFTKALETHSPGWTVIRPKRFQGYSEPLFNVLQDAHNMGQPLPTVHEVLGAFRINQPAQIAKLLPGQGFDYYTADGNTKSADLKAIREVIRKMTTPRPL</sequence>